<keyword evidence="3" id="KW-0378">Hydrolase</keyword>
<dbReference type="EMBL" id="QUSZ01007075">
    <property type="protein sequence ID" value="RHY03644.1"/>
    <property type="molecule type" value="Genomic_DNA"/>
</dbReference>
<name>A0A397ABI3_APHAT</name>
<evidence type="ECO:0000256" key="4">
    <source>
        <dbReference type="ARBA" id="ARBA00022840"/>
    </source>
</evidence>
<evidence type="ECO:0000313" key="12">
    <source>
        <dbReference type="Proteomes" id="UP000286510"/>
    </source>
</evidence>
<feature type="compositionally biased region" description="Low complexity" evidence="8">
    <location>
        <begin position="854"/>
        <end position="865"/>
    </location>
</feature>
<evidence type="ECO:0000256" key="5">
    <source>
        <dbReference type="ARBA" id="ARBA00049360"/>
    </source>
</evidence>
<keyword evidence="4" id="KW-0067">ATP-binding</keyword>
<dbReference type="Proteomes" id="UP000265427">
    <property type="component" value="Unassembled WGS sequence"/>
</dbReference>
<feature type="coiled-coil region" evidence="7">
    <location>
        <begin position="620"/>
        <end position="647"/>
    </location>
</feature>
<dbReference type="CDD" id="cd13395">
    <property type="entry name" value="ASKHA_NBD_Arp4_ACTL6-like"/>
    <property type="match status" value="1"/>
</dbReference>
<dbReference type="InterPro" id="IPR043129">
    <property type="entry name" value="ATPase_NBD"/>
</dbReference>
<comment type="similarity">
    <text evidence="1 6">Belongs to the actin family.</text>
</comment>
<dbReference type="Gene3D" id="3.30.420.40">
    <property type="match status" value="2"/>
</dbReference>
<feature type="region of interest" description="Disordered" evidence="8">
    <location>
        <begin position="776"/>
        <end position="868"/>
    </location>
</feature>
<gene>
    <name evidence="10" type="ORF">DYB26_002240</name>
    <name evidence="9" type="ORF">DYB36_002638</name>
</gene>
<dbReference type="FunFam" id="3.30.420.40:FF:000058">
    <property type="entry name" value="Putative actin-related protein 5"/>
    <property type="match status" value="1"/>
</dbReference>
<sequence length="891" mass="98525">MYCGDEVGAFIGDVGSLTAKFGYAGEDTPNLVFPSCMGVRPATNERIVGHSALSSCHDITALPRAISTMEDKINYNWDVMEKLWLHAFEESHVDPTQHAVLTSLSPFDMHESVSYMELMFEKFNVPAFYVAKDAVLNAFSFGKSTALVCDVGASSTRVVPVVEGFNLKGSSFRSTVGGEALTAQLLSVLQEKHHIEIHPGVRKYPAAGDGSGPALLRPLASVSNEYRNFRILEIVRDIKESLCQMPETTLQEDLVESVAPEHYELPDGQVVTLGSERFRIPEKLFHPDVIAADSTTVDSASKGLHRMVYNAVQGSDVDVRKDLLNNLVLCGGGSSLPGLTERLHWEVSKLVPSATYKVRLTQVSSIEKKFSAWIGGSILASLGSFQQLWVSKREYDEYGADAMATSRFLLTLSFKVPSSIKLPQSTSILRVVVPPLEALDESGEGRVDDDDEDDWECKTDFKIDLNGPLLRDDDCNSDWEGEDEVESFPDDFPILLVNLSKLSVEHMGVELTTNEDASRISDTMQEIFASPKFSYVLEVLLEQETAYHATYGAYKARLAQLTKVGSDVWAAIDYPALVDDDIPLSDILAVLRRPTKWRSVNYIKDCMAQTSRDIKWKAQVIAELEKLAETEDAARNARQEALRVDIEQLAAARDAYDRKLDSLDGLHDTKSVMARRFATSRLEETNASLSRLVDAYVATSAPSTSSASERRSDVEVPAGQAMQEMNVVDMVVSMIFSRLPRHPSTSMESHYKSLMDSHAHIRMLWVDDFGRLPPKSRPVVDDDDSSQGHEEKAVASFPPVTSSDTFAEKVEPPRPDSKSEHMDVKVSSADSEDPAVISRTSQRRSKQVPKKPSSRSTKSSSTKSTFRPMACVGALSLLQASNDDDSHYLFE</sequence>
<accession>A0A397ABI3</accession>
<feature type="compositionally biased region" description="Basic and acidic residues" evidence="8">
    <location>
        <begin position="806"/>
        <end position="824"/>
    </location>
</feature>
<evidence type="ECO:0000256" key="8">
    <source>
        <dbReference type="SAM" id="MobiDB-lite"/>
    </source>
</evidence>
<evidence type="ECO:0000256" key="7">
    <source>
        <dbReference type="SAM" id="Coils"/>
    </source>
</evidence>
<dbReference type="GO" id="GO:0005524">
    <property type="term" value="F:ATP binding"/>
    <property type="evidence" value="ECO:0007669"/>
    <property type="project" value="UniProtKB-KW"/>
</dbReference>
<comment type="caution">
    <text evidence="9">The sequence shown here is derived from an EMBL/GenBank/DDBJ whole genome shotgun (WGS) entry which is preliminary data.</text>
</comment>
<dbReference type="InterPro" id="IPR004001">
    <property type="entry name" value="Actin_CS"/>
</dbReference>
<evidence type="ECO:0000256" key="1">
    <source>
        <dbReference type="ARBA" id="ARBA00006752"/>
    </source>
</evidence>
<comment type="catalytic activity">
    <reaction evidence="5">
        <text>ATP + H2O = ADP + phosphate + H(+)</text>
        <dbReference type="Rhea" id="RHEA:13065"/>
        <dbReference type="ChEBI" id="CHEBI:15377"/>
        <dbReference type="ChEBI" id="CHEBI:15378"/>
        <dbReference type="ChEBI" id="CHEBI:30616"/>
        <dbReference type="ChEBI" id="CHEBI:43474"/>
        <dbReference type="ChEBI" id="CHEBI:456216"/>
    </reaction>
</comment>
<evidence type="ECO:0000313" key="9">
    <source>
        <dbReference type="EMBL" id="RHY03644.1"/>
    </source>
</evidence>
<feature type="compositionally biased region" description="Basic residues" evidence="8">
    <location>
        <begin position="841"/>
        <end position="853"/>
    </location>
</feature>
<dbReference type="Proteomes" id="UP000286510">
    <property type="component" value="Unassembled WGS sequence"/>
</dbReference>
<evidence type="ECO:0000256" key="2">
    <source>
        <dbReference type="ARBA" id="ARBA00022741"/>
    </source>
</evidence>
<evidence type="ECO:0000256" key="6">
    <source>
        <dbReference type="RuleBase" id="RU000487"/>
    </source>
</evidence>
<evidence type="ECO:0000313" key="11">
    <source>
        <dbReference type="Proteomes" id="UP000265427"/>
    </source>
</evidence>
<evidence type="ECO:0000256" key="3">
    <source>
        <dbReference type="ARBA" id="ARBA00022801"/>
    </source>
</evidence>
<evidence type="ECO:0000313" key="10">
    <source>
        <dbReference type="EMBL" id="RHZ17278.1"/>
    </source>
</evidence>
<dbReference type="EMBL" id="QUTF01013555">
    <property type="protein sequence ID" value="RHZ17278.1"/>
    <property type="molecule type" value="Genomic_DNA"/>
</dbReference>
<dbReference type="InterPro" id="IPR004000">
    <property type="entry name" value="Actin"/>
</dbReference>
<dbReference type="PROSITE" id="PS00432">
    <property type="entry name" value="ACTINS_2"/>
    <property type="match status" value="1"/>
</dbReference>
<dbReference type="SUPFAM" id="SSF53067">
    <property type="entry name" value="Actin-like ATPase domain"/>
    <property type="match status" value="2"/>
</dbReference>
<dbReference type="VEuPathDB" id="FungiDB:H257_02508"/>
<organism evidence="9 11">
    <name type="scientific">Aphanomyces astaci</name>
    <name type="common">Crayfish plague agent</name>
    <dbReference type="NCBI Taxonomy" id="112090"/>
    <lineage>
        <taxon>Eukaryota</taxon>
        <taxon>Sar</taxon>
        <taxon>Stramenopiles</taxon>
        <taxon>Oomycota</taxon>
        <taxon>Saprolegniomycetes</taxon>
        <taxon>Saprolegniales</taxon>
        <taxon>Verrucalvaceae</taxon>
        <taxon>Aphanomyces</taxon>
    </lineage>
</organism>
<dbReference type="GO" id="GO:0016787">
    <property type="term" value="F:hydrolase activity"/>
    <property type="evidence" value="ECO:0007669"/>
    <property type="project" value="UniProtKB-KW"/>
</dbReference>
<keyword evidence="7" id="KW-0175">Coiled coil</keyword>
<dbReference type="AlphaFoldDB" id="A0A397ABI3"/>
<dbReference type="PANTHER" id="PTHR11937">
    <property type="entry name" value="ACTIN"/>
    <property type="match status" value="1"/>
</dbReference>
<reference evidence="11 12" key="1">
    <citation type="submission" date="2018-08" db="EMBL/GenBank/DDBJ databases">
        <title>Aphanomyces genome sequencing and annotation.</title>
        <authorList>
            <person name="Minardi D."/>
            <person name="Oidtmann B."/>
            <person name="Van Der Giezen M."/>
            <person name="Studholme D.J."/>
        </authorList>
    </citation>
    <scope>NUCLEOTIDE SEQUENCE [LARGE SCALE GENOMIC DNA]</scope>
    <source>
        <strain evidence="10 12">FDL457</strain>
        <strain evidence="9 11">Kv</strain>
    </source>
</reference>
<proteinExistence type="inferred from homology"/>
<dbReference type="VEuPathDB" id="FungiDB:H257_02509"/>
<dbReference type="Pfam" id="PF00022">
    <property type="entry name" value="Actin"/>
    <property type="match status" value="1"/>
</dbReference>
<protein>
    <submittedName>
        <fullName evidence="9">Uncharacterized protein</fullName>
    </submittedName>
</protein>
<keyword evidence="2" id="KW-0547">Nucleotide-binding</keyword>
<dbReference type="SMART" id="SM00268">
    <property type="entry name" value="ACTIN"/>
    <property type="match status" value="1"/>
</dbReference>
<dbReference type="Gene3D" id="3.90.640.10">
    <property type="entry name" value="Actin, Chain A, domain 4"/>
    <property type="match status" value="1"/>
</dbReference>